<dbReference type="InParanoid" id="A0A0P0WUX9"/>
<evidence type="ECO:0000313" key="2">
    <source>
        <dbReference type="Proteomes" id="UP000059680"/>
    </source>
</evidence>
<dbReference type="STRING" id="39947.A0A0P0WUX9"/>
<organism evidence="1 2">
    <name type="scientific">Oryza sativa subsp. japonica</name>
    <name type="common">Rice</name>
    <dbReference type="NCBI Taxonomy" id="39947"/>
    <lineage>
        <taxon>Eukaryota</taxon>
        <taxon>Viridiplantae</taxon>
        <taxon>Streptophyta</taxon>
        <taxon>Embryophyta</taxon>
        <taxon>Tracheophyta</taxon>
        <taxon>Spermatophyta</taxon>
        <taxon>Magnoliopsida</taxon>
        <taxon>Liliopsida</taxon>
        <taxon>Poales</taxon>
        <taxon>Poaceae</taxon>
        <taxon>BOP clade</taxon>
        <taxon>Oryzoideae</taxon>
        <taxon>Oryzeae</taxon>
        <taxon>Oryzinae</taxon>
        <taxon>Oryza</taxon>
        <taxon>Oryza sativa</taxon>
    </lineage>
</organism>
<dbReference type="Gramene" id="Os06t0237100-01">
    <property type="protein sequence ID" value="Os06t0237100-01"/>
    <property type="gene ID" value="Os06g0237100"/>
</dbReference>
<dbReference type="EMBL" id="AP014962">
    <property type="protein sequence ID" value="BAS96964.1"/>
    <property type="molecule type" value="Genomic_DNA"/>
</dbReference>
<protein>
    <submittedName>
        <fullName evidence="1">Os06g0237100 protein</fullName>
    </submittedName>
</protein>
<reference evidence="2" key="1">
    <citation type="journal article" date="2005" name="Nature">
        <title>The map-based sequence of the rice genome.</title>
        <authorList>
            <consortium name="International rice genome sequencing project (IRGSP)"/>
            <person name="Matsumoto T."/>
            <person name="Wu J."/>
            <person name="Kanamori H."/>
            <person name="Katayose Y."/>
            <person name="Fujisawa M."/>
            <person name="Namiki N."/>
            <person name="Mizuno H."/>
            <person name="Yamamoto K."/>
            <person name="Antonio B.A."/>
            <person name="Baba T."/>
            <person name="Sakata K."/>
            <person name="Nagamura Y."/>
            <person name="Aoki H."/>
            <person name="Arikawa K."/>
            <person name="Arita K."/>
            <person name="Bito T."/>
            <person name="Chiden Y."/>
            <person name="Fujitsuka N."/>
            <person name="Fukunaka R."/>
            <person name="Hamada M."/>
            <person name="Harada C."/>
            <person name="Hayashi A."/>
            <person name="Hijishita S."/>
            <person name="Honda M."/>
            <person name="Hosokawa S."/>
            <person name="Ichikawa Y."/>
            <person name="Idonuma A."/>
            <person name="Iijima M."/>
            <person name="Ikeda M."/>
            <person name="Ikeno M."/>
            <person name="Ito K."/>
            <person name="Ito S."/>
            <person name="Ito T."/>
            <person name="Ito Y."/>
            <person name="Ito Y."/>
            <person name="Iwabuchi A."/>
            <person name="Kamiya K."/>
            <person name="Karasawa W."/>
            <person name="Kurita K."/>
            <person name="Katagiri S."/>
            <person name="Kikuta A."/>
            <person name="Kobayashi H."/>
            <person name="Kobayashi N."/>
            <person name="Machita K."/>
            <person name="Maehara T."/>
            <person name="Masukawa M."/>
            <person name="Mizubayashi T."/>
            <person name="Mukai Y."/>
            <person name="Nagasaki H."/>
            <person name="Nagata Y."/>
            <person name="Naito S."/>
            <person name="Nakashima M."/>
            <person name="Nakama Y."/>
            <person name="Nakamichi Y."/>
            <person name="Nakamura M."/>
            <person name="Meguro A."/>
            <person name="Negishi M."/>
            <person name="Ohta I."/>
            <person name="Ohta T."/>
            <person name="Okamoto M."/>
            <person name="Ono N."/>
            <person name="Saji S."/>
            <person name="Sakaguchi M."/>
            <person name="Sakai K."/>
            <person name="Shibata M."/>
            <person name="Shimokawa T."/>
            <person name="Song J."/>
            <person name="Takazaki Y."/>
            <person name="Terasawa K."/>
            <person name="Tsugane M."/>
            <person name="Tsuji K."/>
            <person name="Ueda S."/>
            <person name="Waki K."/>
            <person name="Yamagata H."/>
            <person name="Yamamoto M."/>
            <person name="Yamamoto S."/>
            <person name="Yamane H."/>
            <person name="Yoshiki S."/>
            <person name="Yoshihara R."/>
            <person name="Yukawa K."/>
            <person name="Zhong H."/>
            <person name="Yano M."/>
            <person name="Yuan Q."/>
            <person name="Ouyang S."/>
            <person name="Liu J."/>
            <person name="Jones K.M."/>
            <person name="Gansberger K."/>
            <person name="Moffat K."/>
            <person name="Hill J."/>
            <person name="Bera J."/>
            <person name="Fadrosh D."/>
            <person name="Jin S."/>
            <person name="Johri S."/>
            <person name="Kim M."/>
            <person name="Overton L."/>
            <person name="Reardon M."/>
            <person name="Tsitrin T."/>
            <person name="Vuong H."/>
            <person name="Weaver B."/>
            <person name="Ciecko A."/>
            <person name="Tallon L."/>
            <person name="Jackson J."/>
            <person name="Pai G."/>
            <person name="Aken S.V."/>
            <person name="Utterback T."/>
            <person name="Reidmuller S."/>
            <person name="Feldblyum T."/>
            <person name="Hsiao J."/>
            <person name="Zismann V."/>
            <person name="Iobst S."/>
            <person name="de Vazeille A.R."/>
            <person name="Buell C.R."/>
            <person name="Ying K."/>
            <person name="Li Y."/>
            <person name="Lu T."/>
            <person name="Huang Y."/>
            <person name="Zhao Q."/>
            <person name="Feng Q."/>
            <person name="Zhang L."/>
            <person name="Zhu J."/>
            <person name="Weng Q."/>
            <person name="Mu J."/>
            <person name="Lu Y."/>
            <person name="Fan D."/>
            <person name="Liu Y."/>
            <person name="Guan J."/>
            <person name="Zhang Y."/>
            <person name="Yu S."/>
            <person name="Liu X."/>
            <person name="Zhang Y."/>
            <person name="Hong G."/>
            <person name="Han B."/>
            <person name="Choisne N."/>
            <person name="Demange N."/>
            <person name="Orjeda G."/>
            <person name="Samain S."/>
            <person name="Cattolico L."/>
            <person name="Pelletier E."/>
            <person name="Couloux A."/>
            <person name="Segurens B."/>
            <person name="Wincker P."/>
            <person name="D'Hont A."/>
            <person name="Scarpelli C."/>
            <person name="Weissenbach J."/>
            <person name="Salanoubat M."/>
            <person name="Quetier F."/>
            <person name="Yu Y."/>
            <person name="Kim H.R."/>
            <person name="Rambo T."/>
            <person name="Currie J."/>
            <person name="Collura K."/>
            <person name="Luo M."/>
            <person name="Yang T."/>
            <person name="Ammiraju J.S.S."/>
            <person name="Engler F."/>
            <person name="Soderlund C."/>
            <person name="Wing R.A."/>
            <person name="Palmer L.E."/>
            <person name="de la Bastide M."/>
            <person name="Spiegel L."/>
            <person name="Nascimento L."/>
            <person name="Zutavern T."/>
            <person name="O'Shaughnessy A."/>
            <person name="Dike S."/>
            <person name="Dedhia N."/>
            <person name="Preston R."/>
            <person name="Balija V."/>
            <person name="McCombie W.R."/>
            <person name="Chow T."/>
            <person name="Chen H."/>
            <person name="Chung M."/>
            <person name="Chen C."/>
            <person name="Shaw J."/>
            <person name="Wu H."/>
            <person name="Hsiao K."/>
            <person name="Chao Y."/>
            <person name="Chu M."/>
            <person name="Cheng C."/>
            <person name="Hour A."/>
            <person name="Lee P."/>
            <person name="Lin S."/>
            <person name="Lin Y."/>
            <person name="Liou J."/>
            <person name="Liu S."/>
            <person name="Hsing Y."/>
            <person name="Raghuvanshi S."/>
            <person name="Mohanty A."/>
            <person name="Bharti A.K."/>
            <person name="Gaur A."/>
            <person name="Gupta V."/>
            <person name="Kumar D."/>
            <person name="Ravi V."/>
            <person name="Vij S."/>
            <person name="Kapur A."/>
            <person name="Khurana P."/>
            <person name="Khurana P."/>
            <person name="Khurana J.P."/>
            <person name="Tyagi A.K."/>
            <person name="Gaikwad K."/>
            <person name="Singh A."/>
            <person name="Dalal V."/>
            <person name="Srivastava S."/>
            <person name="Dixit A."/>
            <person name="Pal A.K."/>
            <person name="Ghazi I.A."/>
            <person name="Yadav M."/>
            <person name="Pandit A."/>
            <person name="Bhargava A."/>
            <person name="Sureshbabu K."/>
            <person name="Batra K."/>
            <person name="Sharma T.R."/>
            <person name="Mohapatra T."/>
            <person name="Singh N.K."/>
            <person name="Messing J."/>
            <person name="Nelson A.B."/>
            <person name="Fuks G."/>
            <person name="Kavchok S."/>
            <person name="Keizer G."/>
            <person name="Linton E."/>
            <person name="Llaca V."/>
            <person name="Song R."/>
            <person name="Tanyolac B."/>
            <person name="Young S."/>
            <person name="Ho-Il K."/>
            <person name="Hahn J.H."/>
            <person name="Sangsakoo G."/>
            <person name="Vanavichit A."/>
            <person name="de Mattos Luiz.A.T."/>
            <person name="Zimmer P.D."/>
            <person name="Malone G."/>
            <person name="Dellagostin O."/>
            <person name="de Oliveira A.C."/>
            <person name="Bevan M."/>
            <person name="Bancroft I."/>
            <person name="Minx P."/>
            <person name="Cordum H."/>
            <person name="Wilson R."/>
            <person name="Cheng Z."/>
            <person name="Jin W."/>
            <person name="Jiang J."/>
            <person name="Leong S.A."/>
            <person name="Iwama H."/>
            <person name="Gojobori T."/>
            <person name="Itoh T."/>
            <person name="Niimura Y."/>
            <person name="Fujii Y."/>
            <person name="Habara T."/>
            <person name="Sakai H."/>
            <person name="Sato Y."/>
            <person name="Wilson G."/>
            <person name="Kumar K."/>
            <person name="McCouch S."/>
            <person name="Juretic N."/>
            <person name="Hoen D."/>
            <person name="Wright S."/>
            <person name="Bruskiewich R."/>
            <person name="Bureau T."/>
            <person name="Miyao A."/>
            <person name="Hirochika H."/>
            <person name="Nishikawa T."/>
            <person name="Kadowaki K."/>
            <person name="Sugiura M."/>
            <person name="Burr B."/>
            <person name="Sasaki T."/>
        </authorList>
    </citation>
    <scope>NUCLEOTIDE SEQUENCE [LARGE SCALE GENOMIC DNA]</scope>
    <source>
        <strain evidence="2">cv. Nipponbare</strain>
    </source>
</reference>
<sequence length="105" mass="11051">MLTRTLAGRVRPLLAAAGLRGYAPRAAADLVVVGDEEPPPRTASSASAAATVSIAATAPTVLQPRVLIYDGVCHLCHRGEHMYRPPIVGGLISTSNRRRIGGIWL</sequence>
<dbReference type="PaxDb" id="39947-A0A0P0WUX9"/>
<accession>A0A0P0WUX9</accession>
<keyword evidence="2" id="KW-1185">Reference proteome</keyword>
<dbReference type="AlphaFoldDB" id="A0A0P0WUX9"/>
<proteinExistence type="predicted"/>
<gene>
    <name evidence="1" type="ordered locus">Os06g0237100</name>
    <name evidence="1" type="ORF">OSNPB_060237100</name>
</gene>
<reference evidence="1 2" key="2">
    <citation type="journal article" date="2013" name="Plant Cell Physiol.">
        <title>Rice Annotation Project Database (RAP-DB): an integrative and interactive database for rice genomics.</title>
        <authorList>
            <person name="Sakai H."/>
            <person name="Lee S.S."/>
            <person name="Tanaka T."/>
            <person name="Numa H."/>
            <person name="Kim J."/>
            <person name="Kawahara Y."/>
            <person name="Wakimoto H."/>
            <person name="Yang C.C."/>
            <person name="Iwamoto M."/>
            <person name="Abe T."/>
            <person name="Yamada Y."/>
            <person name="Muto A."/>
            <person name="Inokuchi H."/>
            <person name="Ikemura T."/>
            <person name="Matsumoto T."/>
            <person name="Sasaki T."/>
            <person name="Itoh T."/>
        </authorList>
    </citation>
    <scope>NUCLEOTIDE SEQUENCE [LARGE SCALE GENOMIC DNA]</scope>
    <source>
        <strain evidence="2">cv. Nipponbare</strain>
    </source>
</reference>
<evidence type="ECO:0000313" key="1">
    <source>
        <dbReference type="EMBL" id="BAS96964.1"/>
    </source>
</evidence>
<name>A0A0P0WUX9_ORYSJ</name>
<reference evidence="1 2" key="3">
    <citation type="journal article" date="2013" name="Rice">
        <title>Improvement of the Oryza sativa Nipponbare reference genome using next generation sequence and optical map data.</title>
        <authorList>
            <person name="Kawahara Y."/>
            <person name="de la Bastide M."/>
            <person name="Hamilton J.P."/>
            <person name="Kanamori H."/>
            <person name="McCombie W.R."/>
            <person name="Ouyang S."/>
            <person name="Schwartz D.C."/>
            <person name="Tanaka T."/>
            <person name="Wu J."/>
            <person name="Zhou S."/>
            <person name="Childs K.L."/>
            <person name="Davidson R.M."/>
            <person name="Lin H."/>
            <person name="Quesada-Ocampo L."/>
            <person name="Vaillancourt B."/>
            <person name="Sakai H."/>
            <person name="Lee S.S."/>
            <person name="Kim J."/>
            <person name="Numa H."/>
            <person name="Itoh T."/>
            <person name="Buell C.R."/>
            <person name="Matsumoto T."/>
        </authorList>
    </citation>
    <scope>NUCLEOTIDE SEQUENCE [LARGE SCALE GENOMIC DNA]</scope>
    <source>
        <strain evidence="2">cv. Nipponbare</strain>
    </source>
</reference>
<dbReference type="Proteomes" id="UP000059680">
    <property type="component" value="Chromosome 6"/>
</dbReference>